<dbReference type="Proteomes" id="UP000007842">
    <property type="component" value="Chromosome"/>
</dbReference>
<proteinExistence type="predicted"/>
<evidence type="ECO:0000256" key="1">
    <source>
        <dbReference type="SAM" id="MobiDB-lite"/>
    </source>
</evidence>
<dbReference type="KEGG" id="scy:SCATT_37330"/>
<keyword evidence="3" id="KW-1185">Reference proteome</keyword>
<dbReference type="eggNOG" id="ENOG5034293">
    <property type="taxonomic scope" value="Bacteria"/>
</dbReference>
<dbReference type="AlphaFoldDB" id="G8X2X2"/>
<gene>
    <name evidence="2" type="ordered locus">SCATT_37330</name>
</gene>
<evidence type="ECO:0008006" key="4">
    <source>
        <dbReference type="Google" id="ProtNLM"/>
    </source>
</evidence>
<sequence length="255" mass="27366">MLQWALSLPEGSRETITSIAEKMPEGRTTVRNARRQLEAEGYLHTRRRQDPVTGRWTTQVLVSNVPLREPEAVEAAFGQVAPGDRGPTVGAPAVRAVGTSTKVEKNEEKTPNPPDREADQDVPPERGRAAALLARLGEREPRLRLGAPEAVRLAPLAAAVLAGGVPESVLGETLAAGLPPVVHAPAAFLTHRLKAKLTHEGEERPRRLPCGPLPECEACRDPLPRGSSAGRCRRCTAAGGYRSVAWPLHASSLRS</sequence>
<reference evidence="3" key="1">
    <citation type="submission" date="2011-12" db="EMBL/GenBank/DDBJ databases">
        <title>Complete genome sequence of Streptomyces cattleya strain DSM 46488.</title>
        <authorList>
            <person name="Ou H.-Y."/>
            <person name="Li P."/>
            <person name="Zhao C."/>
            <person name="O'Hagan D."/>
            <person name="Deng Z."/>
        </authorList>
    </citation>
    <scope>NUCLEOTIDE SEQUENCE [LARGE SCALE GENOMIC DNA]</scope>
    <source>
        <strain evidence="3">ATCC 35852 / DSM 46488 / JCM 4925 / NBRC 14057 / NRRL 8057</strain>
    </source>
</reference>
<organism evidence="2 3">
    <name type="scientific">Streptantibioticus cattleyicolor (strain ATCC 35852 / DSM 46488 / JCM 4925 / NBRC 14057 / NRRL 8057)</name>
    <name type="common">Streptomyces cattleya</name>
    <dbReference type="NCBI Taxonomy" id="1003195"/>
    <lineage>
        <taxon>Bacteria</taxon>
        <taxon>Bacillati</taxon>
        <taxon>Actinomycetota</taxon>
        <taxon>Actinomycetes</taxon>
        <taxon>Kitasatosporales</taxon>
        <taxon>Streptomycetaceae</taxon>
        <taxon>Streptantibioticus</taxon>
    </lineage>
</organism>
<protein>
    <recommendedName>
        <fullName evidence="4">Helix-turn-helix domain-containing protein</fullName>
    </recommendedName>
</protein>
<evidence type="ECO:0000313" key="2">
    <source>
        <dbReference type="EMBL" id="AEW96104.1"/>
    </source>
</evidence>
<name>G8X2X2_STREN</name>
<accession>G8X2X2</accession>
<dbReference type="STRING" id="1003195.SCATT_37330"/>
<dbReference type="EMBL" id="CP003219">
    <property type="protein sequence ID" value="AEW96104.1"/>
    <property type="molecule type" value="Genomic_DNA"/>
</dbReference>
<dbReference type="Gene3D" id="1.10.10.10">
    <property type="entry name" value="Winged helix-like DNA-binding domain superfamily/Winged helix DNA-binding domain"/>
    <property type="match status" value="1"/>
</dbReference>
<dbReference type="HOGENOM" id="CLU_1089534_0_0_11"/>
<feature type="region of interest" description="Disordered" evidence="1">
    <location>
        <begin position="83"/>
        <end position="125"/>
    </location>
</feature>
<dbReference type="InterPro" id="IPR036388">
    <property type="entry name" value="WH-like_DNA-bd_sf"/>
</dbReference>
<feature type="compositionally biased region" description="Basic and acidic residues" evidence="1">
    <location>
        <begin position="102"/>
        <end position="125"/>
    </location>
</feature>
<dbReference type="PATRIC" id="fig|1003195.29.peg.3729"/>
<evidence type="ECO:0000313" key="3">
    <source>
        <dbReference type="Proteomes" id="UP000007842"/>
    </source>
</evidence>